<organism evidence="5 6">
    <name type="scientific">Pectobacterium aquaticum</name>
    <dbReference type="NCBI Taxonomy" id="2204145"/>
    <lineage>
        <taxon>Bacteria</taxon>
        <taxon>Pseudomonadati</taxon>
        <taxon>Pseudomonadota</taxon>
        <taxon>Gammaproteobacteria</taxon>
        <taxon>Enterobacterales</taxon>
        <taxon>Pectobacteriaceae</taxon>
        <taxon>Pectobacterium</taxon>
    </lineage>
</organism>
<dbReference type="InterPro" id="IPR041679">
    <property type="entry name" value="DNA2/NAM7-like_C"/>
</dbReference>
<sequence length="898" mass="102215">MALLHYQNLADHRPDVLMSRTFFGLKGHNDYLDRIKKHLESDNAVLRLAVRKSAEPEQDKGKKHSKRQDDASVWVELAEPEDLKEVSDKVFESFLDNDVKSVYETGVDTAEELSSAKHKRKDKKFIKSREIRVLGKNPKTEQLLLERMPVGDILLRPNTYTIEKQLEAIRKLQNSPSQSHRPLLRLFEDTRYARWLHLSKEFKNQCFKEELDPDTGKQRAVPNEKGLAEILDWKVLTDGDRSGTTEQRLFVATALNTPDFALLEGPPGSGKTTAICELIIQLILQGKRVLLCASTHVAVDNVIERLMDEDNQHRHLVIPLRIGKDDSVSERVAGWTLGQFVKTESDRIKHHLNQQELSGSQSLLKQNLQNDSSLVERMVLNSANLVCGTTIGLLQHPDIKNNKSTGSPQFDVMIIDEASKTTFQEFLVPALHAKCWILVGDPKQLSPYVDDQELALNIAPCLQQEAIRDACADVFMGKQRPGRNRRTSVIEIVEGGDLDIAAIYERQAAGRDVLLKRALPEPSLGYASIVIGTRQDLQRSEEYLPLDTTIFRLANDKSRLPIAESRSTAYISRQHLKLDGNPSWENEISWRLTRLYEQRFAPEKADSESKKTTQERLTSDLSNLMPVSGIAGIDISKVEGGIDLVRRVALPSVLECLRLGFERNARDLNGSALTDGLPDDVIAQRRVLLSYQHRMHPEIAEFSHQYVYHKEALISPDDMAVKRFWDYPKYASRAVWIDVKGKPGKKTANKAEADEIMKQLQKFDRWSRSHSNNGKPWEVAILSFYRGQEYELQQHLQDWTKSKSRRHFHRGDKNIPYLSIQLCTVDRFQGHEADLVFLSFSNDHVTSFLESPNRLNVALTRAKYQLVIVGNRQKLKESNSLVGKLASISKWSANLENQ</sequence>
<dbReference type="Proteomes" id="UP000256817">
    <property type="component" value="Unassembled WGS sequence"/>
</dbReference>
<evidence type="ECO:0000313" key="4">
    <source>
        <dbReference type="EMBL" id="RRO07090.1"/>
    </source>
</evidence>
<dbReference type="CDD" id="cd18808">
    <property type="entry name" value="SF1_C_Upf1"/>
    <property type="match status" value="1"/>
</dbReference>
<dbReference type="SUPFAM" id="SSF52540">
    <property type="entry name" value="P-loop containing nucleoside triphosphate hydrolases"/>
    <property type="match status" value="2"/>
</dbReference>
<evidence type="ECO:0000259" key="2">
    <source>
        <dbReference type="Pfam" id="PF13086"/>
    </source>
</evidence>
<dbReference type="RefSeq" id="WP_116166378.1">
    <property type="nucleotide sequence ID" value="NZ_QHJS02000015.1"/>
</dbReference>
<evidence type="ECO:0000259" key="3">
    <source>
        <dbReference type="Pfam" id="PF13087"/>
    </source>
</evidence>
<dbReference type="PANTHER" id="PTHR10887">
    <property type="entry name" value="DNA2/NAM7 HELICASE FAMILY"/>
    <property type="match status" value="1"/>
</dbReference>
<dbReference type="InterPro" id="IPR027417">
    <property type="entry name" value="P-loop_NTPase"/>
</dbReference>
<dbReference type="Pfam" id="PF13086">
    <property type="entry name" value="AAA_11"/>
    <property type="match status" value="1"/>
</dbReference>
<dbReference type="Pfam" id="PF13087">
    <property type="entry name" value="AAA_12"/>
    <property type="match status" value="1"/>
</dbReference>
<feature type="domain" description="DNA2/NAM7 helicase helicase" evidence="2">
    <location>
        <begin position="246"/>
        <end position="345"/>
    </location>
</feature>
<dbReference type="GO" id="GO:0004386">
    <property type="term" value="F:helicase activity"/>
    <property type="evidence" value="ECO:0007669"/>
    <property type="project" value="InterPro"/>
</dbReference>
<dbReference type="InterPro" id="IPR047187">
    <property type="entry name" value="SF1_C_Upf1"/>
</dbReference>
<feature type="domain" description="DNA2/NAM7 helicase-like C-terminal" evidence="3">
    <location>
        <begin position="684"/>
        <end position="872"/>
    </location>
</feature>
<dbReference type="Gene3D" id="3.40.50.300">
    <property type="entry name" value="P-loop containing nucleotide triphosphate hydrolases"/>
    <property type="match status" value="2"/>
</dbReference>
<accession>A0AA93ANE9</accession>
<reference evidence="6 7" key="1">
    <citation type="submission" date="2018-11" db="EMBL/GenBank/DDBJ databases">
        <title>Draft genome sequences of proposed Pectobacterium aquaticum sp. nov. isolated in France from fresh water.</title>
        <authorList>
            <person name="Pedron J."/>
            <person name="Barny M.A."/>
        </authorList>
    </citation>
    <scope>NUCLEOTIDE SEQUENCE [LARGE SCALE GENOMIC DNA]</scope>
    <source>
        <strain evidence="5 6">A127-S21-F16</strain>
        <strain evidence="4 7">A35-S23-M15</strain>
    </source>
</reference>
<dbReference type="AlphaFoldDB" id="A0AA93ANE9"/>
<dbReference type="InterPro" id="IPR045055">
    <property type="entry name" value="DNA2/NAM7-like"/>
</dbReference>
<comment type="caution">
    <text evidence="5">The sequence shown here is derived from an EMBL/GenBank/DDBJ whole genome shotgun (WGS) entry which is preliminary data.</text>
</comment>
<dbReference type="PANTHER" id="PTHR10887:SF495">
    <property type="entry name" value="HELICASE SENATAXIN ISOFORM X1-RELATED"/>
    <property type="match status" value="1"/>
</dbReference>
<evidence type="ECO:0000256" key="1">
    <source>
        <dbReference type="SAM" id="MobiDB-lite"/>
    </source>
</evidence>
<dbReference type="EMBL" id="QHJW02000036">
    <property type="protein sequence ID" value="RRO07090.1"/>
    <property type="molecule type" value="Genomic_DNA"/>
</dbReference>
<evidence type="ECO:0000313" key="6">
    <source>
        <dbReference type="Proteomes" id="UP000256540"/>
    </source>
</evidence>
<feature type="region of interest" description="Disordered" evidence="1">
    <location>
        <begin position="50"/>
        <end position="71"/>
    </location>
</feature>
<proteinExistence type="predicted"/>
<evidence type="ECO:0000313" key="5">
    <source>
        <dbReference type="EMBL" id="RRO22468.1"/>
    </source>
</evidence>
<protein>
    <submittedName>
        <fullName evidence="5">Heavy metal resistance protein CzcA</fullName>
    </submittedName>
</protein>
<gene>
    <name evidence="5" type="ORF">DMB84_006165</name>
    <name evidence="4" type="ORF">DMB85_013960</name>
</gene>
<dbReference type="EMBL" id="QHJS02000015">
    <property type="protein sequence ID" value="RRO22468.1"/>
    <property type="molecule type" value="Genomic_DNA"/>
</dbReference>
<name>A0AA93ANE9_9GAMM</name>
<dbReference type="InterPro" id="IPR041677">
    <property type="entry name" value="DNA2/NAM7_AAA_11"/>
</dbReference>
<dbReference type="Proteomes" id="UP000256540">
    <property type="component" value="Unassembled WGS sequence"/>
</dbReference>
<evidence type="ECO:0000313" key="7">
    <source>
        <dbReference type="Proteomes" id="UP000256817"/>
    </source>
</evidence>
<keyword evidence="7" id="KW-1185">Reference proteome</keyword>